<evidence type="ECO:0000313" key="1">
    <source>
        <dbReference type="EMBL" id="KAJ9068864.1"/>
    </source>
</evidence>
<dbReference type="Proteomes" id="UP001165960">
    <property type="component" value="Unassembled WGS sequence"/>
</dbReference>
<protein>
    <submittedName>
        <fullName evidence="1">Regulator of Ty1 Transposition</fullName>
    </submittedName>
</protein>
<proteinExistence type="predicted"/>
<name>A0ACC2T2V3_9FUNG</name>
<comment type="caution">
    <text evidence="1">The sequence shown here is derived from an EMBL/GenBank/DDBJ whole genome shotgun (WGS) entry which is preliminary data.</text>
</comment>
<evidence type="ECO:0000313" key="2">
    <source>
        <dbReference type="Proteomes" id="UP001165960"/>
    </source>
</evidence>
<organism evidence="1 2">
    <name type="scientific">Entomophthora muscae</name>
    <dbReference type="NCBI Taxonomy" id="34485"/>
    <lineage>
        <taxon>Eukaryota</taxon>
        <taxon>Fungi</taxon>
        <taxon>Fungi incertae sedis</taxon>
        <taxon>Zoopagomycota</taxon>
        <taxon>Entomophthoromycotina</taxon>
        <taxon>Entomophthoromycetes</taxon>
        <taxon>Entomophthorales</taxon>
        <taxon>Entomophthoraceae</taxon>
        <taxon>Entomophthora</taxon>
    </lineage>
</organism>
<reference evidence="1" key="1">
    <citation type="submission" date="2022-04" db="EMBL/GenBank/DDBJ databases">
        <title>Genome of the entomopathogenic fungus Entomophthora muscae.</title>
        <authorList>
            <person name="Elya C."/>
            <person name="Lovett B.R."/>
            <person name="Lee E."/>
            <person name="Macias A.M."/>
            <person name="Hajek A.E."/>
            <person name="De Bivort B.L."/>
            <person name="Kasson M.T."/>
            <person name="De Fine Licht H.H."/>
            <person name="Stajich J.E."/>
        </authorList>
    </citation>
    <scope>NUCLEOTIDE SEQUENCE</scope>
    <source>
        <strain evidence="1">Berkeley</strain>
    </source>
</reference>
<accession>A0ACC2T2V3</accession>
<gene>
    <name evidence="1" type="primary">ESC4_1</name>
    <name evidence="1" type="ORF">DSO57_1024405</name>
</gene>
<dbReference type="EMBL" id="QTSX02003682">
    <property type="protein sequence ID" value="KAJ9068864.1"/>
    <property type="molecule type" value="Genomic_DNA"/>
</dbReference>
<sequence length="788" mass="86437">MGELFKDLKVWINPNIECHTMKKLVRVLNDNGAKVLESLTDATHVVTLDWQVPALGNNVGEKILVTPTWVLNSYRYNKIFETEYYSPDPAKIFSGMIVATSQLPIGDSEIIFGAVNALGGQWRKVLIPEVTHLITSSPEGPKYLKAISDSCKTVVVTPHWFDDCLKLRKRINEGPYCFPDPPVLSPTFNPGSSHSIQSVGNESLANISIDLTVESPEMFLKGQCFYFDVGLEVTQGGLDSIMSQLKSSGAKVADAFTSDVTCYVCQDRSSKYYFKSLESGLYIGTLTWVYHFLINARFDPPSHQLLFYPPPPAPAAGMQTFHVTFTNYSAGARQYLTRLIEAMGASCSPHLTPSNTHLVSASPCGPKYEKAHEWNVIVVNHLWIEDCFRSWACQAVTKSQYTHFPAGVSLDFLVGIAPYSHKDLDPSLKHAPIEHIESSQDSDLSRDITPASRSGLGQPRAPRKAASSATQALAKLMEAQNQYEHVARNKLKKLSAPPLALGGAIEANAILPPKRSLSTAPNNPPKAASSKKKVTETEKASRPRRSIVVEVTPTVKKVRVAEVVEPTKSIQVSAVSKVRILFTGYKPTNEEKKGIRSLGGAIVTSTEDCTHLISQTASRTAKFICAISRARLIVTLQWLTKSIENKAFLEETPFLLNDQAHEARFGFSLAESIRKAKEKPLLAGYEFAITPSVTPDPATLTSIIVASGGDVLSTFPLKRVISDDGRSIVGSKSKLIILACPSDLTFLKGRLHSKFANSPNSFEVYKPELVLSGSLRQSLDFPGNRLVF</sequence>
<keyword evidence="2" id="KW-1185">Reference proteome</keyword>